<feature type="signal peptide" evidence="1">
    <location>
        <begin position="1"/>
        <end position="44"/>
    </location>
</feature>
<dbReference type="InterPro" id="IPR012938">
    <property type="entry name" value="Glc/Sorbosone_DH"/>
</dbReference>
<dbReference type="Gene3D" id="2.120.10.30">
    <property type="entry name" value="TolB, C-terminal domain"/>
    <property type="match status" value="1"/>
</dbReference>
<gene>
    <name evidence="3" type="ORF">FHX74_001013</name>
</gene>
<dbReference type="PANTHER" id="PTHR19328">
    <property type="entry name" value="HEDGEHOG-INTERACTING PROTEIN"/>
    <property type="match status" value="1"/>
</dbReference>
<keyword evidence="4" id="KW-1185">Reference proteome</keyword>
<dbReference type="PANTHER" id="PTHR19328:SF13">
    <property type="entry name" value="HIPL1 PROTEIN"/>
    <property type="match status" value="1"/>
</dbReference>
<protein>
    <submittedName>
        <fullName evidence="3">Glucose/arabinose dehydrogenase</fullName>
    </submittedName>
</protein>
<dbReference type="EMBL" id="JACGWT010000002">
    <property type="protein sequence ID" value="MBA8793408.1"/>
    <property type="molecule type" value="Genomic_DNA"/>
</dbReference>
<comment type="caution">
    <text evidence="3">The sequence shown here is derived from an EMBL/GenBank/DDBJ whole genome shotgun (WGS) entry which is preliminary data.</text>
</comment>
<dbReference type="Proteomes" id="UP000523079">
    <property type="component" value="Unassembled WGS sequence"/>
</dbReference>
<proteinExistence type="predicted"/>
<sequence length="407" mass="43806">MVASTPSTRRSSRSRSARTLLTGTATLALVVSDALLGSTPSATAAPAAPSAPAAARTAAAPSYTVGTVVSGLRLPWDLTWAGSMMMYDLRGGGLYGKRGSAKPKRITLAKGPRLFVGSEAGMLGLVADPKFSSTRWFYSCQAVADSRGRPLDVRVLRWKLDSDTHATLSKTMIKGLPISSGRHSGCRLRFSKYDMLYVGTGDAAEGRNPQNLQSLGGKILRIRRDGSIPPSNPFYSRGGNARYVWNYGHRNVQGLALRPGTNDLWSVEQGTYRDDEVNRVVQGGNYGYNPLPGTYNESVPMTDTRKYPKAIRAAWRSGDPTIATCGATFLSGSRWKSWNGALVVGVLKDEQIRIMKINSSGSASTVKIITALKGRHRIRTVQLGPDGALYFTTSDGSNDVIGKITPR</sequence>
<dbReference type="AlphaFoldDB" id="A0A7W3P4Y7"/>
<dbReference type="InterPro" id="IPR011041">
    <property type="entry name" value="Quinoprot_gluc/sorb_DH_b-prop"/>
</dbReference>
<evidence type="ECO:0000256" key="1">
    <source>
        <dbReference type="SAM" id="SignalP"/>
    </source>
</evidence>
<feature type="chain" id="PRO_5031329319" evidence="1">
    <location>
        <begin position="45"/>
        <end position="407"/>
    </location>
</feature>
<dbReference type="RefSeq" id="WP_182559039.1">
    <property type="nucleotide sequence ID" value="NZ_JACGWT010000002.1"/>
</dbReference>
<keyword evidence="1" id="KW-0732">Signal</keyword>
<name>A0A7W3P4Y7_9ACTN</name>
<dbReference type="Pfam" id="PF07995">
    <property type="entry name" value="GSDH"/>
    <property type="match status" value="1"/>
</dbReference>
<dbReference type="InterPro" id="IPR011042">
    <property type="entry name" value="6-blade_b-propeller_TolB-like"/>
</dbReference>
<evidence type="ECO:0000313" key="3">
    <source>
        <dbReference type="EMBL" id="MBA8793408.1"/>
    </source>
</evidence>
<feature type="domain" description="Glucose/Sorbosone dehydrogenase" evidence="2">
    <location>
        <begin position="73"/>
        <end position="397"/>
    </location>
</feature>
<accession>A0A7W3P4Y7</accession>
<evidence type="ECO:0000313" key="4">
    <source>
        <dbReference type="Proteomes" id="UP000523079"/>
    </source>
</evidence>
<dbReference type="SUPFAM" id="SSF50952">
    <property type="entry name" value="Soluble quinoprotein glucose dehydrogenase"/>
    <property type="match status" value="1"/>
</dbReference>
<reference evidence="3 4" key="1">
    <citation type="submission" date="2020-07" db="EMBL/GenBank/DDBJ databases">
        <title>Sequencing the genomes of 1000 actinobacteria strains.</title>
        <authorList>
            <person name="Klenk H.-P."/>
        </authorList>
    </citation>
    <scope>NUCLEOTIDE SEQUENCE [LARGE SCALE GENOMIC DNA]</scope>
    <source>
        <strain evidence="3 4">DSM 100723</strain>
    </source>
</reference>
<organism evidence="3 4">
    <name type="scientific">Microlunatus kandeliicorticis</name>
    <dbReference type="NCBI Taxonomy" id="1759536"/>
    <lineage>
        <taxon>Bacteria</taxon>
        <taxon>Bacillati</taxon>
        <taxon>Actinomycetota</taxon>
        <taxon>Actinomycetes</taxon>
        <taxon>Propionibacteriales</taxon>
        <taxon>Propionibacteriaceae</taxon>
        <taxon>Microlunatus</taxon>
    </lineage>
</organism>
<evidence type="ECO:0000259" key="2">
    <source>
        <dbReference type="Pfam" id="PF07995"/>
    </source>
</evidence>